<reference evidence="1" key="1">
    <citation type="journal article" date="2023" name="Insect Mol. Biol.">
        <title>Genome sequencing provides insights into the evolution of gene families encoding plant cell wall-degrading enzymes in longhorned beetles.</title>
        <authorList>
            <person name="Shin N.R."/>
            <person name="Okamura Y."/>
            <person name="Kirsch R."/>
            <person name="Pauchet Y."/>
        </authorList>
    </citation>
    <scope>NUCLEOTIDE SEQUENCE</scope>
    <source>
        <strain evidence="1">RBIC_L_NR</strain>
    </source>
</reference>
<gene>
    <name evidence="1" type="ORF">NQ314_020693</name>
</gene>
<name>A0AAV8WK33_9CUCU</name>
<keyword evidence="2" id="KW-1185">Reference proteome</keyword>
<evidence type="ECO:0000313" key="2">
    <source>
        <dbReference type="Proteomes" id="UP001162156"/>
    </source>
</evidence>
<sequence>MAELTTFALALSGLAVHDARFLLKLVANNPAKMAEHVPIQTSAINALVDLVSAVPIARTKSTVVRPTLARMMELAPKPPTVSSASALLDFPEKDAK</sequence>
<dbReference type="EMBL" id="JANEYF010005770">
    <property type="protein sequence ID" value="KAJ8926843.1"/>
    <property type="molecule type" value="Genomic_DNA"/>
</dbReference>
<dbReference type="Proteomes" id="UP001162156">
    <property type="component" value="Unassembled WGS sequence"/>
</dbReference>
<proteinExistence type="predicted"/>
<evidence type="ECO:0000313" key="1">
    <source>
        <dbReference type="EMBL" id="KAJ8926843.1"/>
    </source>
</evidence>
<comment type="caution">
    <text evidence="1">The sequence shown here is derived from an EMBL/GenBank/DDBJ whole genome shotgun (WGS) entry which is preliminary data.</text>
</comment>
<protein>
    <submittedName>
        <fullName evidence="1">Uncharacterized protein</fullName>
    </submittedName>
</protein>
<accession>A0AAV8WK33</accession>
<organism evidence="1 2">
    <name type="scientific">Rhamnusium bicolor</name>
    <dbReference type="NCBI Taxonomy" id="1586634"/>
    <lineage>
        <taxon>Eukaryota</taxon>
        <taxon>Metazoa</taxon>
        <taxon>Ecdysozoa</taxon>
        <taxon>Arthropoda</taxon>
        <taxon>Hexapoda</taxon>
        <taxon>Insecta</taxon>
        <taxon>Pterygota</taxon>
        <taxon>Neoptera</taxon>
        <taxon>Endopterygota</taxon>
        <taxon>Coleoptera</taxon>
        <taxon>Polyphaga</taxon>
        <taxon>Cucujiformia</taxon>
        <taxon>Chrysomeloidea</taxon>
        <taxon>Cerambycidae</taxon>
        <taxon>Lepturinae</taxon>
        <taxon>Rhagiini</taxon>
        <taxon>Rhamnusium</taxon>
    </lineage>
</organism>
<dbReference type="AlphaFoldDB" id="A0AAV8WK33"/>